<feature type="compositionally biased region" description="Basic and acidic residues" evidence="1">
    <location>
        <begin position="64"/>
        <end position="93"/>
    </location>
</feature>
<dbReference type="AlphaFoldDB" id="A0A026WXT2"/>
<evidence type="ECO:0000313" key="2">
    <source>
        <dbReference type="EMBL" id="EZA60880.1"/>
    </source>
</evidence>
<name>A0A026WXT2_OOCBI</name>
<protein>
    <submittedName>
        <fullName evidence="2">Uncharacterized protein</fullName>
    </submittedName>
</protein>
<reference evidence="2 3" key="1">
    <citation type="journal article" date="2014" name="Curr. Biol.">
        <title>The genome of the clonal raider ant Cerapachys biroi.</title>
        <authorList>
            <person name="Oxley P.R."/>
            <person name="Ji L."/>
            <person name="Fetter-Pruneda I."/>
            <person name="McKenzie S.K."/>
            <person name="Li C."/>
            <person name="Hu H."/>
            <person name="Zhang G."/>
            <person name="Kronauer D.J."/>
        </authorList>
    </citation>
    <scope>NUCLEOTIDE SEQUENCE [LARGE SCALE GENOMIC DNA]</scope>
</reference>
<accession>A0A026WXT2</accession>
<evidence type="ECO:0000313" key="3">
    <source>
        <dbReference type="Proteomes" id="UP000053097"/>
    </source>
</evidence>
<dbReference type="EMBL" id="KK107064">
    <property type="protein sequence ID" value="EZA60880.1"/>
    <property type="molecule type" value="Genomic_DNA"/>
</dbReference>
<feature type="region of interest" description="Disordered" evidence="1">
    <location>
        <begin position="133"/>
        <end position="157"/>
    </location>
</feature>
<dbReference type="Proteomes" id="UP000053097">
    <property type="component" value="Unassembled WGS sequence"/>
</dbReference>
<keyword evidence="3" id="KW-1185">Reference proteome</keyword>
<feature type="compositionally biased region" description="Basic residues" evidence="1">
    <location>
        <begin position="22"/>
        <end position="39"/>
    </location>
</feature>
<sequence length="213" mass="24786">MGFTVTAASVGDYRPRLDRRVARSKARPVRSRGEKKRSSRAALQHPHSRMTCSHTRTAIKSPPQKKEVHRRDEREDRRIEAHRETERKREERTEKERMMLLRLERVKDGRARRSLISAWPNVARYHSRSWLGKANPSLPNSPCNPPPERPASSKPAQSFALTHSTRYPAVLMLRNTLLIGFQTPCLYMYVCIHMHAMDDRTNQTYISQVFNST</sequence>
<proteinExistence type="predicted"/>
<evidence type="ECO:0000256" key="1">
    <source>
        <dbReference type="SAM" id="MobiDB-lite"/>
    </source>
</evidence>
<feature type="region of interest" description="Disordered" evidence="1">
    <location>
        <begin position="1"/>
        <end position="93"/>
    </location>
</feature>
<gene>
    <name evidence="2" type="ORF">X777_13082</name>
</gene>
<organism evidence="2 3">
    <name type="scientific">Ooceraea biroi</name>
    <name type="common">Clonal raider ant</name>
    <name type="synonym">Cerapachys biroi</name>
    <dbReference type="NCBI Taxonomy" id="2015173"/>
    <lineage>
        <taxon>Eukaryota</taxon>
        <taxon>Metazoa</taxon>
        <taxon>Ecdysozoa</taxon>
        <taxon>Arthropoda</taxon>
        <taxon>Hexapoda</taxon>
        <taxon>Insecta</taxon>
        <taxon>Pterygota</taxon>
        <taxon>Neoptera</taxon>
        <taxon>Endopterygota</taxon>
        <taxon>Hymenoptera</taxon>
        <taxon>Apocrita</taxon>
        <taxon>Aculeata</taxon>
        <taxon>Formicoidea</taxon>
        <taxon>Formicidae</taxon>
        <taxon>Dorylinae</taxon>
        <taxon>Ooceraea</taxon>
    </lineage>
</organism>